<dbReference type="STRING" id="1798704.A3J93_04775"/>
<protein>
    <submittedName>
        <fullName evidence="1">Uncharacterized protein</fullName>
    </submittedName>
</protein>
<dbReference type="EMBL" id="MFQZ01000003">
    <property type="protein sequence ID" value="OGH88339.1"/>
    <property type="molecule type" value="Genomic_DNA"/>
</dbReference>
<proteinExistence type="predicted"/>
<organism evidence="1 2">
    <name type="scientific">Candidatus Magasanikbacteria bacterium RIFOXYC2_FULL_42_28</name>
    <dbReference type="NCBI Taxonomy" id="1798704"/>
    <lineage>
        <taxon>Bacteria</taxon>
        <taxon>Candidatus Magasanikiibacteriota</taxon>
    </lineage>
</organism>
<accession>A0A1F6NWN8</accession>
<reference evidence="1 2" key="1">
    <citation type="journal article" date="2016" name="Nat. Commun.">
        <title>Thousands of microbial genomes shed light on interconnected biogeochemical processes in an aquifer system.</title>
        <authorList>
            <person name="Anantharaman K."/>
            <person name="Brown C.T."/>
            <person name="Hug L.A."/>
            <person name="Sharon I."/>
            <person name="Castelle C.J."/>
            <person name="Probst A.J."/>
            <person name="Thomas B.C."/>
            <person name="Singh A."/>
            <person name="Wilkins M.J."/>
            <person name="Karaoz U."/>
            <person name="Brodie E.L."/>
            <person name="Williams K.H."/>
            <person name="Hubbard S.S."/>
            <person name="Banfield J.F."/>
        </authorList>
    </citation>
    <scope>NUCLEOTIDE SEQUENCE [LARGE SCALE GENOMIC DNA]</scope>
</reference>
<dbReference type="AlphaFoldDB" id="A0A1F6NWN8"/>
<dbReference type="Proteomes" id="UP000177907">
    <property type="component" value="Unassembled WGS sequence"/>
</dbReference>
<evidence type="ECO:0000313" key="1">
    <source>
        <dbReference type="EMBL" id="OGH88339.1"/>
    </source>
</evidence>
<sequence>MKKESSQPEPTKINHHRYEIDSADFIPAGTFYAEGNDELTRERILAIQLVEEIGNQLAIEHPEINEIYKNPSLRLIDIAYQFFPREYVDQFPEVCNKAVGYAIRQLNTAEEQAELTRQHRQHIAALNFNLGSAEFIAQCKEAAKKGMRCTV</sequence>
<evidence type="ECO:0000313" key="2">
    <source>
        <dbReference type="Proteomes" id="UP000177907"/>
    </source>
</evidence>
<gene>
    <name evidence="1" type="ORF">A3J93_04775</name>
</gene>
<comment type="caution">
    <text evidence="1">The sequence shown here is derived from an EMBL/GenBank/DDBJ whole genome shotgun (WGS) entry which is preliminary data.</text>
</comment>
<name>A0A1F6NWN8_9BACT</name>